<evidence type="ECO:0000313" key="5">
    <source>
        <dbReference type="Proteomes" id="UP000225740"/>
    </source>
</evidence>
<dbReference type="InterPro" id="IPR047262">
    <property type="entry name" value="PRX-like1"/>
</dbReference>
<dbReference type="InterPro" id="IPR036939">
    <property type="entry name" value="Cu2_ascorb_mOase_N_sf"/>
</dbReference>
<gene>
    <name evidence="4" type="ORF">CEE69_13490</name>
</gene>
<dbReference type="GO" id="GO:0016209">
    <property type="term" value="F:antioxidant activity"/>
    <property type="evidence" value="ECO:0007669"/>
    <property type="project" value="InterPro"/>
</dbReference>
<accession>A0A2G1W757</accession>
<dbReference type="Proteomes" id="UP000225740">
    <property type="component" value="Unassembled WGS sequence"/>
</dbReference>
<dbReference type="SUPFAM" id="SSF52833">
    <property type="entry name" value="Thioredoxin-like"/>
    <property type="match status" value="1"/>
</dbReference>
<dbReference type="Gene3D" id="3.40.30.10">
    <property type="entry name" value="Glutaredoxin"/>
    <property type="match status" value="1"/>
</dbReference>
<dbReference type="InterPro" id="IPR008977">
    <property type="entry name" value="PHM/PNGase_F_dom_sf"/>
</dbReference>
<evidence type="ECO:0000256" key="2">
    <source>
        <dbReference type="SAM" id="SignalP"/>
    </source>
</evidence>
<dbReference type="InterPro" id="IPR000866">
    <property type="entry name" value="AhpC/TSA"/>
</dbReference>
<feature type="chain" id="PRO_5013551666" evidence="2">
    <location>
        <begin position="21"/>
        <end position="579"/>
    </location>
</feature>
<dbReference type="OrthoDB" id="9788721at2"/>
<feature type="domain" description="Thioredoxin" evidence="3">
    <location>
        <begin position="27"/>
        <end position="179"/>
    </location>
</feature>
<dbReference type="CDD" id="cd02969">
    <property type="entry name" value="PRX_like1"/>
    <property type="match status" value="1"/>
</dbReference>
<dbReference type="GO" id="GO:0016853">
    <property type="term" value="F:isomerase activity"/>
    <property type="evidence" value="ECO:0007669"/>
    <property type="project" value="UniProtKB-KW"/>
</dbReference>
<dbReference type="InterPro" id="IPR014784">
    <property type="entry name" value="Cu2_ascorb_mOase-like_C"/>
</dbReference>
<evidence type="ECO:0000259" key="3">
    <source>
        <dbReference type="PROSITE" id="PS51352"/>
    </source>
</evidence>
<dbReference type="Gene3D" id="2.60.120.310">
    <property type="entry name" value="Copper type II, ascorbate-dependent monooxygenase, N-terminal domain"/>
    <property type="match status" value="1"/>
</dbReference>
<evidence type="ECO:0000313" key="4">
    <source>
        <dbReference type="EMBL" id="PHQ34872.1"/>
    </source>
</evidence>
<dbReference type="GO" id="GO:0016715">
    <property type="term" value="F:oxidoreductase activity, acting on paired donors, with incorporation or reduction of molecular oxygen, reduced ascorbate as one donor, and incorporation of one atom of oxygen"/>
    <property type="evidence" value="ECO:0007669"/>
    <property type="project" value="InterPro"/>
</dbReference>
<dbReference type="PANTHER" id="PTHR43640">
    <property type="entry name" value="OS07G0260300 PROTEIN"/>
    <property type="match status" value="1"/>
</dbReference>
<dbReference type="EMBL" id="NIZW01000009">
    <property type="protein sequence ID" value="PHQ34872.1"/>
    <property type="molecule type" value="Genomic_DNA"/>
</dbReference>
<feature type="signal peptide" evidence="2">
    <location>
        <begin position="1"/>
        <end position="20"/>
    </location>
</feature>
<keyword evidence="5" id="KW-1185">Reference proteome</keyword>
<proteinExistence type="predicted"/>
<evidence type="ECO:0000256" key="1">
    <source>
        <dbReference type="ARBA" id="ARBA00023157"/>
    </source>
</evidence>
<dbReference type="Pfam" id="PF00578">
    <property type="entry name" value="AhpC-TSA"/>
    <property type="match status" value="1"/>
</dbReference>
<protein>
    <submittedName>
        <fullName evidence="4">Thiol-disulfide isomerase</fullName>
    </submittedName>
</protein>
<dbReference type="AlphaFoldDB" id="A0A2G1W757"/>
<organism evidence="4 5">
    <name type="scientific">Rhodopirellula bahusiensis</name>
    <dbReference type="NCBI Taxonomy" id="2014065"/>
    <lineage>
        <taxon>Bacteria</taxon>
        <taxon>Pseudomonadati</taxon>
        <taxon>Planctomycetota</taxon>
        <taxon>Planctomycetia</taxon>
        <taxon>Pirellulales</taxon>
        <taxon>Pirellulaceae</taxon>
        <taxon>Rhodopirellula</taxon>
    </lineage>
</organism>
<dbReference type="InterPro" id="IPR013766">
    <property type="entry name" value="Thioredoxin_domain"/>
</dbReference>
<dbReference type="PANTHER" id="PTHR43640:SF1">
    <property type="entry name" value="THIOREDOXIN-DEPENDENT PEROXIREDOXIN"/>
    <property type="match status" value="1"/>
</dbReference>
<keyword evidence="2" id="KW-0732">Signal</keyword>
<dbReference type="Gene3D" id="2.60.120.230">
    <property type="match status" value="1"/>
</dbReference>
<dbReference type="InterPro" id="IPR036249">
    <property type="entry name" value="Thioredoxin-like_sf"/>
</dbReference>
<keyword evidence="4" id="KW-0413">Isomerase</keyword>
<dbReference type="PROSITE" id="PS51352">
    <property type="entry name" value="THIOREDOXIN_2"/>
    <property type="match status" value="1"/>
</dbReference>
<dbReference type="SUPFAM" id="SSF49742">
    <property type="entry name" value="PHM/PNGase F"/>
    <property type="match status" value="2"/>
</dbReference>
<dbReference type="GO" id="GO:0005507">
    <property type="term" value="F:copper ion binding"/>
    <property type="evidence" value="ECO:0007669"/>
    <property type="project" value="InterPro"/>
</dbReference>
<reference evidence="4 5" key="1">
    <citation type="submission" date="2017-06" db="EMBL/GenBank/DDBJ databases">
        <title>Description of Rhodopirellula bahusiensis sp. nov.</title>
        <authorList>
            <person name="Kizina J."/>
            <person name="Harder J."/>
        </authorList>
    </citation>
    <scope>NUCLEOTIDE SEQUENCE [LARGE SCALE GENOMIC DNA]</scope>
    <source>
        <strain evidence="4 5">SWK21</strain>
    </source>
</reference>
<name>A0A2G1W757_9BACT</name>
<comment type="caution">
    <text evidence="4">The sequence shown here is derived from an EMBL/GenBank/DDBJ whole genome shotgun (WGS) entry which is preliminary data.</text>
</comment>
<sequence>MWKFGLLTTLALLCSLPCLASDSGHLSPIGERVDSFTLDNCYGKPVSLDDFSESNAIAIVFLGTECPLAKLYGPRLTQIQQQYSDRGIQIVGINSNKQDSLTELAAYVHRHEFGFPMLKDPGNRIADTMGAQRTPEVFLLDQDRVVRYHGRIDDQYGVGYSKERDAKPELTLAIDALLGGKAIDKPETEAVGCHIGRVKEVPPTGSVTFTKDIAPIFNTKCVNCHRDGEIAPFTLTSYDDVLGWEDTILEVIAENRMPPWYADPDHGTFANDARLTSHQRELISTWVDNGMPEGDPKDLPEPPKFVDGWQIDQPDQVVRMRDKPFSVPAEGVLDYQRFVIDPQWSEDKYIVASEARPDKRGVVHHILVYVIPPGQQRRDLRQAIAGYAPGSPPLELTDGIAVEVKAGSKLLFEMHYTPNGTTTEDLSYVGFRFTNKQNVRKRLQGRLAIDQRFEIPAGVANHTVKATYVVRQEENLISMSPHMHLRGKSFRYDIRFPDGRKDTLLNVPNYDFNWQLKYILDEPMRLPKGTRVECTAVFDNSKYNLANPDPSKPVRWGDQSFEEMMIGFMDTVPVEDDLR</sequence>
<keyword evidence="1" id="KW-1015">Disulfide bond</keyword>